<evidence type="ECO:0000313" key="2">
    <source>
        <dbReference type="EMBL" id="CAB4728032.1"/>
    </source>
</evidence>
<dbReference type="EMBL" id="CAFBOS010000053">
    <property type="protein sequence ID" value="CAB4992176.1"/>
    <property type="molecule type" value="Genomic_DNA"/>
</dbReference>
<dbReference type="InterPro" id="IPR003010">
    <property type="entry name" value="C-N_Hydrolase"/>
</dbReference>
<protein>
    <submittedName>
        <fullName evidence="4">Unannotated protein</fullName>
    </submittedName>
</protein>
<evidence type="ECO:0000313" key="4">
    <source>
        <dbReference type="EMBL" id="CAB4892968.1"/>
    </source>
</evidence>
<organism evidence="4">
    <name type="scientific">freshwater metagenome</name>
    <dbReference type="NCBI Taxonomy" id="449393"/>
    <lineage>
        <taxon>unclassified sequences</taxon>
        <taxon>metagenomes</taxon>
        <taxon>ecological metagenomes</taxon>
    </lineage>
</organism>
<dbReference type="AlphaFoldDB" id="A0A6J7FGM8"/>
<dbReference type="InterPro" id="IPR036526">
    <property type="entry name" value="C-N_Hydrolase_sf"/>
</dbReference>
<dbReference type="Pfam" id="PF00795">
    <property type="entry name" value="CN_hydrolase"/>
    <property type="match status" value="1"/>
</dbReference>
<dbReference type="EMBL" id="CAFABA010000048">
    <property type="protein sequence ID" value="CAB4829890.1"/>
    <property type="molecule type" value="Genomic_DNA"/>
</dbReference>
<dbReference type="Gene3D" id="3.60.110.10">
    <property type="entry name" value="Carbon-nitrogen hydrolase"/>
    <property type="match status" value="1"/>
</dbReference>
<dbReference type="GO" id="GO:0106008">
    <property type="term" value="F:2-oxoglutaramate amidase activity"/>
    <property type="evidence" value="ECO:0007669"/>
    <property type="project" value="TreeGrafter"/>
</dbReference>
<accession>A0A6J7FGM8</accession>
<dbReference type="PANTHER" id="PTHR47799:SF1">
    <property type="entry name" value="OMEGA-AMIDASE YAFV"/>
    <property type="match status" value="1"/>
</dbReference>
<dbReference type="EMBL" id="CAEZYR010000006">
    <property type="protein sequence ID" value="CAB4728032.1"/>
    <property type="molecule type" value="Genomic_DNA"/>
</dbReference>
<evidence type="ECO:0000313" key="5">
    <source>
        <dbReference type="EMBL" id="CAB4992176.1"/>
    </source>
</evidence>
<dbReference type="PROSITE" id="PS50263">
    <property type="entry name" value="CN_HYDROLASE"/>
    <property type="match status" value="1"/>
</dbReference>
<gene>
    <name evidence="2" type="ORF">UFOPK2754_00287</name>
    <name evidence="3" type="ORF">UFOPK3139_01349</name>
    <name evidence="4" type="ORF">UFOPK3543_00407</name>
    <name evidence="5" type="ORF">UFOPK3967_01077</name>
</gene>
<dbReference type="SUPFAM" id="SSF56317">
    <property type="entry name" value="Carbon-nitrogen hydrolase"/>
    <property type="match status" value="1"/>
</dbReference>
<reference evidence="4" key="1">
    <citation type="submission" date="2020-05" db="EMBL/GenBank/DDBJ databases">
        <authorList>
            <person name="Chiriac C."/>
            <person name="Salcher M."/>
            <person name="Ghai R."/>
            <person name="Kavagutti S V."/>
        </authorList>
    </citation>
    <scope>NUCLEOTIDE SEQUENCE</scope>
</reference>
<dbReference type="EMBL" id="CAFBMH010000008">
    <property type="protein sequence ID" value="CAB4892968.1"/>
    <property type="molecule type" value="Genomic_DNA"/>
</dbReference>
<proteinExistence type="predicted"/>
<dbReference type="GO" id="GO:0050152">
    <property type="term" value="F:omega-amidase activity"/>
    <property type="evidence" value="ECO:0007669"/>
    <property type="project" value="TreeGrafter"/>
</dbReference>
<dbReference type="PANTHER" id="PTHR47799">
    <property type="entry name" value="OMEGA-AMIDASE YAFV"/>
    <property type="match status" value="1"/>
</dbReference>
<name>A0A6J7FGM8_9ZZZZ</name>
<feature type="domain" description="CN hydrolase" evidence="1">
    <location>
        <begin position="1"/>
        <end position="244"/>
    </location>
</feature>
<evidence type="ECO:0000259" key="1">
    <source>
        <dbReference type="PROSITE" id="PS50263"/>
    </source>
</evidence>
<evidence type="ECO:0000313" key="3">
    <source>
        <dbReference type="EMBL" id="CAB4829890.1"/>
    </source>
</evidence>
<dbReference type="InterPro" id="IPR052737">
    <property type="entry name" value="Omega-amidase_YafV"/>
</dbReference>
<sequence length="262" mass="28717">MRVAAIQHDIVWENPQRNFELLAPLVAEAAYAGARLVALTEMYATGFSMAAERIAEDAAGPSTQFLAEQAQLHQVWVCGSVPTKARPLAPSSRPTNSFVLASPDGVVQRYDKLHPFSYAGEDEHYGAGELTFTFDVEGVRVTPFVCYDLRFADAWWAKAASTDLYVCVANWPAARRMHWQTLLRARAIENQAYVLGTNRVGQGVDRSGATIEYLGDSLVIDPLGEILAAADAGVEQVVTAVVDPQQVADVRSSFPFLRDRRS</sequence>